<dbReference type="InterPro" id="IPR007838">
    <property type="entry name" value="Cell_div_ZapA-like"/>
</dbReference>
<organism evidence="1 2">
    <name type="scientific">Puniceispirillum marinum (strain IMCC1322)</name>
    <dbReference type="NCBI Taxonomy" id="488538"/>
    <lineage>
        <taxon>Bacteria</taxon>
        <taxon>Pseudomonadati</taxon>
        <taxon>Pseudomonadota</taxon>
        <taxon>Alphaproteobacteria</taxon>
        <taxon>Candidatus Puniceispirillales</taxon>
        <taxon>Candidatus Puniceispirillaceae</taxon>
        <taxon>Candidatus Puniceispirillum</taxon>
    </lineage>
</organism>
<evidence type="ECO:0000313" key="1">
    <source>
        <dbReference type="EMBL" id="ADE40531.1"/>
    </source>
</evidence>
<proteinExistence type="predicted"/>
<dbReference type="Pfam" id="PF05164">
    <property type="entry name" value="ZapA"/>
    <property type="match status" value="1"/>
</dbReference>
<dbReference type="HOGENOM" id="CLU_133828_2_0_5"/>
<dbReference type="OrthoDB" id="9797575at2"/>
<dbReference type="RefSeq" id="WP_013047158.1">
    <property type="nucleotide sequence ID" value="NC_014010.1"/>
</dbReference>
<sequence length="107" mass="10813">MTSSVVTIRLNGKPYQIGCDAGEEAHVSKLGAEVDAVMQSLVDSVGQIGEARLLAMTALIIADRSSNGSAGGSSPSVDAGQDAEATAIVLEKAAARLTELASKLTTP</sequence>
<reference evidence="1 2" key="1">
    <citation type="journal article" date="2010" name="J. Bacteriol.">
        <title>Complete genome sequence of "Candidatus Puniceispirillum marinum" IMCC1322, a representative of the SAR116 clade in the Alphaproteobacteria.</title>
        <authorList>
            <person name="Oh H.M."/>
            <person name="Kwon K.K."/>
            <person name="Kang I."/>
            <person name="Kang S.G."/>
            <person name="Lee J.H."/>
            <person name="Kim S.J."/>
            <person name="Cho J.C."/>
        </authorList>
    </citation>
    <scope>NUCLEOTIDE SEQUENCE [LARGE SCALE GENOMIC DNA]</scope>
    <source>
        <strain evidence="1 2">IMCC1322</strain>
    </source>
</reference>
<dbReference type="AlphaFoldDB" id="D5BPM9"/>
<gene>
    <name evidence="1" type="ordered locus">SAR116_2288</name>
</gene>
<evidence type="ECO:0000313" key="2">
    <source>
        <dbReference type="Proteomes" id="UP000007460"/>
    </source>
</evidence>
<accession>D5BPM9</accession>
<dbReference type="Gene3D" id="3.30.160.880">
    <property type="entry name" value="Cell division protein ZapA protomer, N-terminal domain"/>
    <property type="match status" value="1"/>
</dbReference>
<name>D5BPM9_PUNMI</name>
<dbReference type="EMBL" id="CP001751">
    <property type="protein sequence ID" value="ADE40531.1"/>
    <property type="molecule type" value="Genomic_DNA"/>
</dbReference>
<keyword evidence="2" id="KW-1185">Reference proteome</keyword>
<dbReference type="SUPFAM" id="SSF102829">
    <property type="entry name" value="Cell division protein ZapA-like"/>
    <property type="match status" value="1"/>
</dbReference>
<dbReference type="Proteomes" id="UP000007460">
    <property type="component" value="Chromosome"/>
</dbReference>
<dbReference type="STRING" id="488538.SAR116_2288"/>
<protein>
    <recommendedName>
        <fullName evidence="3">Cell division protein ZapA</fullName>
    </recommendedName>
</protein>
<dbReference type="InterPro" id="IPR036192">
    <property type="entry name" value="Cell_div_ZapA-like_sf"/>
</dbReference>
<dbReference type="eggNOG" id="COG3027">
    <property type="taxonomic scope" value="Bacteria"/>
</dbReference>
<dbReference type="InterPro" id="IPR042233">
    <property type="entry name" value="Cell_div_ZapA_N"/>
</dbReference>
<evidence type="ECO:0008006" key="3">
    <source>
        <dbReference type="Google" id="ProtNLM"/>
    </source>
</evidence>
<dbReference type="KEGG" id="apb:SAR116_2288"/>